<accession>A0A6C0LVZ0</accession>
<proteinExistence type="predicted"/>
<feature type="compositionally biased region" description="Basic and acidic residues" evidence="1">
    <location>
        <begin position="82"/>
        <end position="92"/>
    </location>
</feature>
<dbReference type="AlphaFoldDB" id="A0A6C0LVZ0"/>
<protein>
    <submittedName>
        <fullName evidence="2">Uncharacterized protein</fullName>
    </submittedName>
</protein>
<feature type="compositionally biased region" description="Basic and acidic residues" evidence="1">
    <location>
        <begin position="1"/>
        <end position="19"/>
    </location>
</feature>
<feature type="region of interest" description="Disordered" evidence="1">
    <location>
        <begin position="82"/>
        <end position="115"/>
    </location>
</feature>
<evidence type="ECO:0000313" key="2">
    <source>
        <dbReference type="EMBL" id="QHU33724.1"/>
    </source>
</evidence>
<reference evidence="2" key="1">
    <citation type="journal article" date="2020" name="Nature">
        <title>Giant virus diversity and host interactions through global metagenomics.</title>
        <authorList>
            <person name="Schulz F."/>
            <person name="Roux S."/>
            <person name="Paez-Espino D."/>
            <person name="Jungbluth S."/>
            <person name="Walsh D.A."/>
            <person name="Denef V.J."/>
            <person name="McMahon K.D."/>
            <person name="Konstantinidis K.T."/>
            <person name="Eloe-Fadrosh E.A."/>
            <person name="Kyrpides N.C."/>
            <person name="Woyke T."/>
        </authorList>
    </citation>
    <scope>NUCLEOTIDE SEQUENCE</scope>
    <source>
        <strain evidence="2">GVMAG-S-1016704-121</strain>
    </source>
</reference>
<dbReference type="EMBL" id="MN740561">
    <property type="protein sequence ID" value="QHU33724.1"/>
    <property type="molecule type" value="Genomic_DNA"/>
</dbReference>
<feature type="region of interest" description="Disordered" evidence="1">
    <location>
        <begin position="1"/>
        <end position="40"/>
    </location>
</feature>
<organism evidence="2">
    <name type="scientific">viral metagenome</name>
    <dbReference type="NCBI Taxonomy" id="1070528"/>
    <lineage>
        <taxon>unclassified sequences</taxon>
        <taxon>metagenomes</taxon>
        <taxon>organismal metagenomes</taxon>
    </lineage>
</organism>
<feature type="compositionally biased region" description="Acidic residues" evidence="1">
    <location>
        <begin position="103"/>
        <end position="115"/>
    </location>
</feature>
<sequence>MSETPSREELRRRLREKTSSRNRAGPSKSKDGVPSGVGRNVDMASMMMSMGIDDPSLIKELASSNNPKAMLSKLGSLVDQMKKDEDTQEYEKTCAPSHIVPEVSDDEEAPELVVV</sequence>
<evidence type="ECO:0000256" key="1">
    <source>
        <dbReference type="SAM" id="MobiDB-lite"/>
    </source>
</evidence>
<name>A0A6C0LVZ0_9ZZZZ</name>